<keyword evidence="1 3" id="KW-0238">DNA-binding</keyword>
<protein>
    <submittedName>
        <fullName evidence="3">AbrB/MazE/SpoVT family DNA-binding domain-containing protein</fullName>
    </submittedName>
</protein>
<dbReference type="InterPro" id="IPR029016">
    <property type="entry name" value="GAF-like_dom_sf"/>
</dbReference>
<dbReference type="AlphaFoldDB" id="A0A9D1SXU5"/>
<dbReference type="Gene3D" id="2.10.260.10">
    <property type="match status" value="1"/>
</dbReference>
<evidence type="ECO:0000313" key="4">
    <source>
        <dbReference type="Proteomes" id="UP000886891"/>
    </source>
</evidence>
<dbReference type="Pfam" id="PF04014">
    <property type="entry name" value="MazE_antitoxin"/>
    <property type="match status" value="1"/>
</dbReference>
<accession>A0A9D1SXU5</accession>
<reference evidence="3" key="1">
    <citation type="submission" date="2020-10" db="EMBL/GenBank/DDBJ databases">
        <authorList>
            <person name="Gilroy R."/>
        </authorList>
    </citation>
    <scope>NUCLEOTIDE SEQUENCE</scope>
    <source>
        <strain evidence="3">23406</strain>
    </source>
</reference>
<dbReference type="PROSITE" id="PS51740">
    <property type="entry name" value="SPOVT_ABRB"/>
    <property type="match status" value="1"/>
</dbReference>
<dbReference type="NCBIfam" id="TIGR01439">
    <property type="entry name" value="lp_hng_hel_AbrB"/>
    <property type="match status" value="1"/>
</dbReference>
<feature type="domain" description="SpoVT-AbrB" evidence="2">
    <location>
        <begin position="5"/>
        <end position="51"/>
    </location>
</feature>
<dbReference type="PANTHER" id="PTHR36432">
    <property type="match status" value="1"/>
</dbReference>
<dbReference type="InterPro" id="IPR007159">
    <property type="entry name" value="SpoVT-AbrB_dom"/>
</dbReference>
<dbReference type="Proteomes" id="UP000886891">
    <property type="component" value="Unassembled WGS sequence"/>
</dbReference>
<evidence type="ECO:0000256" key="1">
    <source>
        <dbReference type="PROSITE-ProRule" id="PRU01076"/>
    </source>
</evidence>
<dbReference type="EMBL" id="DVOH01000026">
    <property type="protein sequence ID" value="HIV00237.1"/>
    <property type="molecule type" value="Genomic_DNA"/>
</dbReference>
<evidence type="ECO:0000313" key="3">
    <source>
        <dbReference type="EMBL" id="HIV00237.1"/>
    </source>
</evidence>
<dbReference type="InterPro" id="IPR037914">
    <property type="entry name" value="SpoVT-AbrB_sf"/>
</dbReference>
<dbReference type="Gene3D" id="3.30.450.40">
    <property type="match status" value="1"/>
</dbReference>
<proteinExistence type="predicted"/>
<dbReference type="SUPFAM" id="SSF89447">
    <property type="entry name" value="AbrB/MazE/MraZ-like"/>
    <property type="match status" value="1"/>
</dbReference>
<organism evidence="3 4">
    <name type="scientific">Candidatus Stercoripulliclostridium merdipullorum</name>
    <dbReference type="NCBI Taxonomy" id="2840952"/>
    <lineage>
        <taxon>Bacteria</taxon>
        <taxon>Bacillati</taxon>
        <taxon>Bacillota</taxon>
        <taxon>Clostridia</taxon>
        <taxon>Eubacteriales</taxon>
        <taxon>Candidatus Stercoripulliclostridium</taxon>
    </lineage>
</organism>
<dbReference type="InterPro" id="IPR052731">
    <property type="entry name" value="B_subtilis_Trans_State_Reg"/>
</dbReference>
<sequence>MRATGIVRRIDELGRVVIPKEIRRTMKLREGEELEVFTTDGESLILRKYSAVRDLVRIAEAFVRAVHEATGDSAAVFDRDAVIAAAGNAVCAPLSDATLALLEERKPVTREEGSGLKLTTDGAPISDRFAMVPVLWQGDLMGGVAVFGRSASAESLLITARTGANLLSEQF</sequence>
<dbReference type="SMART" id="SM00966">
    <property type="entry name" value="SpoVT_AbrB"/>
    <property type="match status" value="1"/>
</dbReference>
<dbReference type="PANTHER" id="PTHR36432:SF1">
    <property type="entry name" value="STAGE V SPORULATION PROTEIN T"/>
    <property type="match status" value="1"/>
</dbReference>
<comment type="caution">
    <text evidence="3">The sequence shown here is derived from an EMBL/GenBank/DDBJ whole genome shotgun (WGS) entry which is preliminary data.</text>
</comment>
<evidence type="ECO:0000259" key="2">
    <source>
        <dbReference type="PROSITE" id="PS51740"/>
    </source>
</evidence>
<name>A0A9D1SXU5_9FIRM</name>
<reference evidence="3" key="2">
    <citation type="journal article" date="2021" name="PeerJ">
        <title>Extensive microbial diversity within the chicken gut microbiome revealed by metagenomics and culture.</title>
        <authorList>
            <person name="Gilroy R."/>
            <person name="Ravi A."/>
            <person name="Getino M."/>
            <person name="Pursley I."/>
            <person name="Horton D.L."/>
            <person name="Alikhan N.F."/>
            <person name="Baker D."/>
            <person name="Gharbi K."/>
            <person name="Hall N."/>
            <person name="Watson M."/>
            <person name="Adriaenssens E.M."/>
            <person name="Foster-Nyarko E."/>
            <person name="Jarju S."/>
            <person name="Secka A."/>
            <person name="Antonio M."/>
            <person name="Oren A."/>
            <person name="Chaudhuri R.R."/>
            <person name="La Ragione R."/>
            <person name="Hildebrand F."/>
            <person name="Pallen M.J."/>
        </authorList>
    </citation>
    <scope>NUCLEOTIDE SEQUENCE</scope>
    <source>
        <strain evidence="3">23406</strain>
    </source>
</reference>
<dbReference type="Pfam" id="PF15714">
    <property type="entry name" value="SpoVT_C"/>
    <property type="match status" value="1"/>
</dbReference>
<dbReference type="GO" id="GO:0003677">
    <property type="term" value="F:DNA binding"/>
    <property type="evidence" value="ECO:0007669"/>
    <property type="project" value="UniProtKB-UniRule"/>
</dbReference>
<gene>
    <name evidence="3" type="ORF">IAB14_03870</name>
</gene>